<dbReference type="Proteomes" id="UP001178507">
    <property type="component" value="Unassembled WGS sequence"/>
</dbReference>
<keyword evidence="3" id="KW-1185">Reference proteome</keyword>
<sequence length="226" mass="25216">MRFSNLAVVMTSILASFGEVTEDQELDFCEVFAGCHILHSGAEAWGLRSRCLDVCYTRKMNILTNFGFILLLSVVRRIQRSGTAWYAVPCSSWIWLSRGSTHRSWVQAAGPRRGRSSSVRKANKLARRVAYALEYNFRKGVEYVVENPSSSLLGCFQRHGARRVTIYLGSFGARTLKPVTLWGTVGRLLSDHLLRVGQQSAGADAGVVFEDFDDLEGDDSELEDLV</sequence>
<feature type="chain" id="PRO_5041371657" description="Secreted protein" evidence="1">
    <location>
        <begin position="19"/>
        <end position="226"/>
    </location>
</feature>
<evidence type="ECO:0008006" key="4">
    <source>
        <dbReference type="Google" id="ProtNLM"/>
    </source>
</evidence>
<name>A0AA36IJ62_9DINO</name>
<evidence type="ECO:0000256" key="1">
    <source>
        <dbReference type="SAM" id="SignalP"/>
    </source>
</evidence>
<keyword evidence="1" id="KW-0732">Signal</keyword>
<feature type="signal peptide" evidence="1">
    <location>
        <begin position="1"/>
        <end position="18"/>
    </location>
</feature>
<evidence type="ECO:0000313" key="3">
    <source>
        <dbReference type="Proteomes" id="UP001178507"/>
    </source>
</evidence>
<comment type="caution">
    <text evidence="2">The sequence shown here is derived from an EMBL/GenBank/DDBJ whole genome shotgun (WGS) entry which is preliminary data.</text>
</comment>
<accession>A0AA36IJ62</accession>
<organism evidence="2 3">
    <name type="scientific">Effrenium voratum</name>
    <dbReference type="NCBI Taxonomy" id="2562239"/>
    <lineage>
        <taxon>Eukaryota</taxon>
        <taxon>Sar</taxon>
        <taxon>Alveolata</taxon>
        <taxon>Dinophyceae</taxon>
        <taxon>Suessiales</taxon>
        <taxon>Symbiodiniaceae</taxon>
        <taxon>Effrenium</taxon>
    </lineage>
</organism>
<dbReference type="AlphaFoldDB" id="A0AA36IJ62"/>
<gene>
    <name evidence="2" type="ORF">EVOR1521_LOCUS14420</name>
</gene>
<dbReference type="EMBL" id="CAUJNA010001714">
    <property type="protein sequence ID" value="CAJ1388593.1"/>
    <property type="molecule type" value="Genomic_DNA"/>
</dbReference>
<reference evidence="2" key="1">
    <citation type="submission" date="2023-08" db="EMBL/GenBank/DDBJ databases">
        <authorList>
            <person name="Chen Y."/>
            <person name="Shah S."/>
            <person name="Dougan E. K."/>
            <person name="Thang M."/>
            <person name="Chan C."/>
        </authorList>
    </citation>
    <scope>NUCLEOTIDE SEQUENCE</scope>
</reference>
<proteinExistence type="predicted"/>
<protein>
    <recommendedName>
        <fullName evidence="4">Secreted protein</fullName>
    </recommendedName>
</protein>
<evidence type="ECO:0000313" key="2">
    <source>
        <dbReference type="EMBL" id="CAJ1388593.1"/>
    </source>
</evidence>